<keyword evidence="3 5" id="KW-0288">FMN</keyword>
<accession>A0A850EQ15</accession>
<dbReference type="GO" id="GO:0016491">
    <property type="term" value="F:oxidoreductase activity"/>
    <property type="evidence" value="ECO:0007669"/>
    <property type="project" value="UniProtKB-UniRule"/>
</dbReference>
<evidence type="ECO:0000256" key="4">
    <source>
        <dbReference type="ARBA" id="ARBA00023002"/>
    </source>
</evidence>
<evidence type="ECO:0000256" key="2">
    <source>
        <dbReference type="ARBA" id="ARBA00022630"/>
    </source>
</evidence>
<evidence type="ECO:0000313" key="8">
    <source>
        <dbReference type="Proteomes" id="UP000564806"/>
    </source>
</evidence>
<dbReference type="PANTHER" id="PTHR43425:SF2">
    <property type="entry name" value="OXYGEN-INSENSITIVE NADPH NITROREDUCTASE"/>
    <property type="match status" value="1"/>
</dbReference>
<name>A0A850EQ15_9BACL</name>
<evidence type="ECO:0000259" key="6">
    <source>
        <dbReference type="Pfam" id="PF00881"/>
    </source>
</evidence>
<dbReference type="PIRSF" id="PIRSF005426">
    <property type="entry name" value="Frp"/>
    <property type="match status" value="1"/>
</dbReference>
<comment type="similarity">
    <text evidence="1 5">Belongs to the flavin oxidoreductase frp family.</text>
</comment>
<reference evidence="7" key="1">
    <citation type="submission" date="2020-06" db="EMBL/GenBank/DDBJ databases">
        <title>Paenibacillus sp. nov., isolated from soil.</title>
        <authorList>
            <person name="Seo Y.L."/>
        </authorList>
    </citation>
    <scope>NUCLEOTIDE SEQUENCE [LARGE SCALE GENOMIC DNA]</scope>
    <source>
        <strain evidence="7">JW14</strain>
    </source>
</reference>
<protein>
    <submittedName>
        <fullName evidence="7">NADPH-dependent oxidoreductase</fullName>
    </submittedName>
</protein>
<sequence length="249" mass="27653">MNEVIRTLTNHRSYRNYSDRAVSTEDLQNIIASAQAAPSWVHGQQFTIIAIHNQERKQRLAELSGNQKHVAEAPVFLVFCMDFYRAGLASEIEGQPFEAASDVDALLVGAADVGLAMAGAITAAESLGLGTIPIGGVRRNTKAVIELLQLPKYVFPIAGLCVGYPGAESPQKSRLPMEAVYHEEQYNPDQTGLLQAYNETHRQSLQQQGLPERSWTSWVAHFYANNPVYGDARNTLKQQGFMYDKEREE</sequence>
<dbReference type="Pfam" id="PF00881">
    <property type="entry name" value="Nitroreductase"/>
    <property type="match status" value="1"/>
</dbReference>
<keyword evidence="8" id="KW-1185">Reference proteome</keyword>
<comment type="caution">
    <text evidence="7">The sequence shown here is derived from an EMBL/GenBank/DDBJ whole genome shotgun (WGS) entry which is preliminary data.</text>
</comment>
<dbReference type="InterPro" id="IPR029479">
    <property type="entry name" value="Nitroreductase"/>
</dbReference>
<evidence type="ECO:0000256" key="1">
    <source>
        <dbReference type="ARBA" id="ARBA00008366"/>
    </source>
</evidence>
<dbReference type="Proteomes" id="UP000564806">
    <property type="component" value="Unassembled WGS sequence"/>
</dbReference>
<dbReference type="EMBL" id="JABWCS010000203">
    <property type="protein sequence ID" value="NUU60752.1"/>
    <property type="molecule type" value="Genomic_DNA"/>
</dbReference>
<dbReference type="SUPFAM" id="SSF55469">
    <property type="entry name" value="FMN-dependent nitroreductase-like"/>
    <property type="match status" value="1"/>
</dbReference>
<keyword evidence="2 5" id="KW-0285">Flavoprotein</keyword>
<evidence type="ECO:0000256" key="5">
    <source>
        <dbReference type="PIRNR" id="PIRNR005426"/>
    </source>
</evidence>
<dbReference type="PANTHER" id="PTHR43425">
    <property type="entry name" value="OXYGEN-INSENSITIVE NADPH NITROREDUCTASE"/>
    <property type="match status" value="1"/>
</dbReference>
<keyword evidence="4 5" id="KW-0560">Oxidoreductase</keyword>
<organism evidence="7 8">
    <name type="scientific">Paenibacillus agri</name>
    <dbReference type="NCBI Taxonomy" id="2744309"/>
    <lineage>
        <taxon>Bacteria</taxon>
        <taxon>Bacillati</taxon>
        <taxon>Bacillota</taxon>
        <taxon>Bacilli</taxon>
        <taxon>Bacillales</taxon>
        <taxon>Paenibacillaceae</taxon>
        <taxon>Paenibacillus</taxon>
    </lineage>
</organism>
<feature type="domain" description="Nitroreductase" evidence="6">
    <location>
        <begin position="9"/>
        <end position="164"/>
    </location>
</feature>
<dbReference type="InterPro" id="IPR000415">
    <property type="entry name" value="Nitroreductase-like"/>
</dbReference>
<evidence type="ECO:0000256" key="3">
    <source>
        <dbReference type="ARBA" id="ARBA00022643"/>
    </source>
</evidence>
<proteinExistence type="inferred from homology"/>
<dbReference type="Gene3D" id="3.40.109.10">
    <property type="entry name" value="NADH Oxidase"/>
    <property type="match status" value="1"/>
</dbReference>
<dbReference type="CDD" id="cd02146">
    <property type="entry name" value="NfsA-like"/>
    <property type="match status" value="1"/>
</dbReference>
<dbReference type="InterPro" id="IPR016446">
    <property type="entry name" value="Flavin_OxRdtase_Frp"/>
</dbReference>
<gene>
    <name evidence="7" type="ORF">HPT30_10385</name>
</gene>
<dbReference type="AlphaFoldDB" id="A0A850EQ15"/>
<evidence type="ECO:0000313" key="7">
    <source>
        <dbReference type="EMBL" id="NUU60752.1"/>
    </source>
</evidence>
<keyword evidence="5" id="KW-0521">NADP</keyword>
<dbReference type="RefSeq" id="WP_175371324.1">
    <property type="nucleotide sequence ID" value="NZ_JABWCS010000203.1"/>
</dbReference>